<evidence type="ECO:0000256" key="4">
    <source>
        <dbReference type="PROSITE-ProRule" id="PRU00175"/>
    </source>
</evidence>
<evidence type="ECO:0000256" key="3">
    <source>
        <dbReference type="ARBA" id="ARBA00022833"/>
    </source>
</evidence>
<dbReference type="PROSITE" id="PS51805">
    <property type="entry name" value="EPHD"/>
    <property type="match status" value="1"/>
</dbReference>
<feature type="compositionally biased region" description="Basic and acidic residues" evidence="5">
    <location>
        <begin position="37"/>
        <end position="49"/>
    </location>
</feature>
<dbReference type="InterPro" id="IPR051188">
    <property type="entry name" value="PHD-type_Zinc_Finger"/>
</dbReference>
<organism evidence="8 9">
    <name type="scientific">Gallus gallus</name>
    <name type="common">Chicken</name>
    <dbReference type="NCBI Taxonomy" id="9031"/>
    <lineage>
        <taxon>Eukaryota</taxon>
        <taxon>Metazoa</taxon>
        <taxon>Chordata</taxon>
        <taxon>Craniata</taxon>
        <taxon>Vertebrata</taxon>
        <taxon>Euteleostomi</taxon>
        <taxon>Archelosauria</taxon>
        <taxon>Archosauria</taxon>
        <taxon>Dinosauria</taxon>
        <taxon>Saurischia</taxon>
        <taxon>Theropoda</taxon>
        <taxon>Coelurosauria</taxon>
        <taxon>Aves</taxon>
        <taxon>Neognathae</taxon>
        <taxon>Galloanserae</taxon>
        <taxon>Galliformes</taxon>
        <taxon>Phasianidae</taxon>
        <taxon>Phasianinae</taxon>
        <taxon>Gallus</taxon>
    </lineage>
</organism>
<feature type="compositionally biased region" description="Pro residues" evidence="5">
    <location>
        <begin position="434"/>
        <end position="447"/>
    </location>
</feature>
<dbReference type="InterPro" id="IPR001841">
    <property type="entry name" value="Znf_RING"/>
</dbReference>
<feature type="region of interest" description="Disordered" evidence="5">
    <location>
        <begin position="431"/>
        <end position="452"/>
    </location>
</feature>
<evidence type="ECO:0000313" key="8">
    <source>
        <dbReference type="Ensembl" id="ENSGALP00010006950.1"/>
    </source>
</evidence>
<keyword evidence="9" id="KW-1185">Reference proteome</keyword>
<dbReference type="GO" id="GO:0005634">
    <property type="term" value="C:nucleus"/>
    <property type="evidence" value="ECO:0000318"/>
    <property type="project" value="GO_Central"/>
</dbReference>
<dbReference type="Pfam" id="PF13771">
    <property type="entry name" value="zf-HC5HC2H"/>
    <property type="match status" value="1"/>
</dbReference>
<dbReference type="InterPro" id="IPR059102">
    <property type="entry name" value="PHD_PHF7/G2E3-like"/>
</dbReference>
<evidence type="ECO:0000313" key="9">
    <source>
        <dbReference type="Proteomes" id="UP000000539"/>
    </source>
</evidence>
<feature type="domain" description="RING-type" evidence="6">
    <location>
        <begin position="250"/>
        <end position="298"/>
    </location>
</feature>
<dbReference type="PANTHER" id="PTHR12420">
    <property type="entry name" value="PHD FINGER PROTEIN"/>
    <property type="match status" value="1"/>
</dbReference>
<dbReference type="InterPro" id="IPR011011">
    <property type="entry name" value="Znf_FYVE_PHD"/>
</dbReference>
<dbReference type="GeneTree" id="ENSGT00950000182865"/>
<evidence type="ECO:0000256" key="5">
    <source>
        <dbReference type="SAM" id="MobiDB-lite"/>
    </source>
</evidence>
<proteinExistence type="predicted"/>
<dbReference type="Ensembl" id="ENSGALT00010012386.1">
    <property type="protein sequence ID" value="ENSGALP00010006950.1"/>
    <property type="gene ID" value="ENSGALG00010005234.1"/>
</dbReference>
<name>A0A8V0XJS9_CHICK</name>
<dbReference type="Gene3D" id="3.30.40.10">
    <property type="entry name" value="Zinc/RING finger domain, C3HC4 (zinc finger)"/>
    <property type="match status" value="2"/>
</dbReference>
<evidence type="ECO:0008006" key="10">
    <source>
        <dbReference type="Google" id="ProtNLM"/>
    </source>
</evidence>
<dbReference type="PANTHER" id="PTHR12420:SF47">
    <property type="entry name" value="PHD FINGER PROTEIN 7"/>
    <property type="match status" value="1"/>
</dbReference>
<accession>A0A8V0XJS9</accession>
<keyword evidence="1" id="KW-0479">Metal-binding</keyword>
<dbReference type="GO" id="GO:0008270">
    <property type="term" value="F:zinc ion binding"/>
    <property type="evidence" value="ECO:0007669"/>
    <property type="project" value="UniProtKB-KW"/>
</dbReference>
<keyword evidence="2 4" id="KW-0863">Zinc-finger</keyword>
<keyword evidence="3" id="KW-0862">Zinc</keyword>
<protein>
    <recommendedName>
        <fullName evidence="10">PHD finger protein 7</fullName>
    </recommendedName>
</protein>
<reference evidence="8" key="2">
    <citation type="submission" date="2025-08" db="UniProtKB">
        <authorList>
            <consortium name="Ensembl"/>
        </authorList>
    </citation>
    <scope>IDENTIFICATION</scope>
    <source>
        <strain evidence="8">broiler</strain>
    </source>
</reference>
<feature type="compositionally biased region" description="Polar residues" evidence="5">
    <location>
        <begin position="1"/>
        <end position="10"/>
    </location>
</feature>
<evidence type="ECO:0000256" key="1">
    <source>
        <dbReference type="ARBA" id="ARBA00022723"/>
    </source>
</evidence>
<dbReference type="AlphaFoldDB" id="A0A8V0XJS9"/>
<reference evidence="8" key="1">
    <citation type="submission" date="2020-11" db="EMBL/GenBank/DDBJ databases">
        <title>Gallus gallus (Chicken) genome, bGalGal1, GRCg7b, maternal haplotype autosomes + Z &amp; W.</title>
        <authorList>
            <person name="Warren W."/>
            <person name="Formenti G."/>
            <person name="Fedrigo O."/>
            <person name="Haase B."/>
            <person name="Mountcastle J."/>
            <person name="Balacco J."/>
            <person name="Tracey A."/>
            <person name="Schneider V."/>
            <person name="Okimoto R."/>
            <person name="Cheng H."/>
            <person name="Hawken R."/>
            <person name="Howe K."/>
            <person name="Jarvis E.D."/>
        </authorList>
    </citation>
    <scope>NUCLEOTIDE SEQUENCE [LARGE SCALE GENOMIC DNA]</scope>
    <source>
        <strain evidence="8">Broiler</strain>
    </source>
</reference>
<evidence type="ECO:0000256" key="2">
    <source>
        <dbReference type="ARBA" id="ARBA00022771"/>
    </source>
</evidence>
<dbReference type="InterPro" id="IPR001965">
    <property type="entry name" value="Znf_PHD"/>
</dbReference>
<dbReference type="Pfam" id="PF26054">
    <property type="entry name" value="PHD_G2E3"/>
    <property type="match status" value="1"/>
</dbReference>
<feature type="region of interest" description="Disordered" evidence="5">
    <location>
        <begin position="83"/>
        <end position="107"/>
    </location>
</feature>
<reference evidence="8" key="3">
    <citation type="submission" date="2025-09" db="UniProtKB">
        <authorList>
            <consortium name="Ensembl"/>
        </authorList>
    </citation>
    <scope>IDENTIFICATION</scope>
    <source>
        <strain evidence="8">broiler</strain>
    </source>
</reference>
<dbReference type="InterPro" id="IPR034732">
    <property type="entry name" value="EPHD"/>
</dbReference>
<evidence type="ECO:0000259" key="6">
    <source>
        <dbReference type="PROSITE" id="PS50089"/>
    </source>
</evidence>
<feature type="region of interest" description="Disordered" evidence="5">
    <location>
        <begin position="1"/>
        <end position="49"/>
    </location>
</feature>
<sequence>MSNGKQQASDSGKPGESKVFLLSAPTTGQSGSGGLPEAERGGRDKQGLPNHHGEGSLCSLTGVLAWAVAACWHHWACNGPLPSTTSSHVPQPAQAGTEQDPGDSPQGHTGCSLMLTFALSSPACVLCGRADVDPDICGRTFAKSGIRVHEFCLVMPVSCALPRGVEPACGGPEPASDGICSTLSFQQCFVCGGRGATISCAELGCVRSFHLPCAMDGECITQFFGQHRSFCREHRPRQASEGGPAQGIYCIFCLEPVGDSISYHTMLCPVCKQAHFHRGCIQRYAMSAGIMHFQCPVCAEKSRFRLEMNTMGLQIPVRPPSWETNASALLQERHRHCDASECYYPGGRDLTTDWGSKLLLCSSCAAQGTHRHCSFLTSNVDIWECESCGGAARAVPHKKPFPSGMSGFQFPKPVPKRPWEQFQAAGTSWAAKPLPAPTSEPTSPQPVPKTAAQEELSASPTCWLWSQASKTIKLGGLSCIC</sequence>
<dbReference type="InterPro" id="IPR013083">
    <property type="entry name" value="Znf_RING/FYVE/PHD"/>
</dbReference>
<dbReference type="PROSITE" id="PS50089">
    <property type="entry name" value="ZF_RING_2"/>
    <property type="match status" value="1"/>
</dbReference>
<dbReference type="SUPFAM" id="SSF57903">
    <property type="entry name" value="FYVE/PHD zinc finger"/>
    <property type="match status" value="2"/>
</dbReference>
<dbReference type="Proteomes" id="UP000000539">
    <property type="component" value="Chromosome 1"/>
</dbReference>
<feature type="compositionally biased region" description="Polar residues" evidence="5">
    <location>
        <begin position="83"/>
        <end position="97"/>
    </location>
</feature>
<dbReference type="SMART" id="SM00249">
    <property type="entry name" value="PHD"/>
    <property type="match status" value="3"/>
</dbReference>
<evidence type="ECO:0000259" key="7">
    <source>
        <dbReference type="PROSITE" id="PS51805"/>
    </source>
</evidence>
<feature type="domain" description="PHD-type" evidence="7">
    <location>
        <begin position="121"/>
        <end position="235"/>
    </location>
</feature>